<evidence type="ECO:0000256" key="1">
    <source>
        <dbReference type="SAM" id="MobiDB-lite"/>
    </source>
</evidence>
<feature type="region of interest" description="Disordered" evidence="1">
    <location>
        <begin position="1"/>
        <end position="22"/>
    </location>
</feature>
<protein>
    <submittedName>
        <fullName evidence="2">Uncharacterized protein</fullName>
    </submittedName>
</protein>
<evidence type="ECO:0000313" key="2">
    <source>
        <dbReference type="EMBL" id="KAJ7776330.1"/>
    </source>
</evidence>
<gene>
    <name evidence="2" type="ORF">B0H16DRAFT_1506367</name>
</gene>
<dbReference type="EMBL" id="JARKIB010000009">
    <property type="protein sequence ID" value="KAJ7776330.1"/>
    <property type="molecule type" value="Genomic_DNA"/>
</dbReference>
<accession>A0AAD7K1M7</accession>
<organism evidence="2 3">
    <name type="scientific">Mycena metata</name>
    <dbReference type="NCBI Taxonomy" id="1033252"/>
    <lineage>
        <taxon>Eukaryota</taxon>
        <taxon>Fungi</taxon>
        <taxon>Dikarya</taxon>
        <taxon>Basidiomycota</taxon>
        <taxon>Agaricomycotina</taxon>
        <taxon>Agaricomycetes</taxon>
        <taxon>Agaricomycetidae</taxon>
        <taxon>Agaricales</taxon>
        <taxon>Marasmiineae</taxon>
        <taxon>Mycenaceae</taxon>
        <taxon>Mycena</taxon>
    </lineage>
</organism>
<feature type="region of interest" description="Disordered" evidence="1">
    <location>
        <begin position="313"/>
        <end position="340"/>
    </location>
</feature>
<dbReference type="Proteomes" id="UP001215598">
    <property type="component" value="Unassembled WGS sequence"/>
</dbReference>
<sequence length="340" mass="35882">MEPMEFPLDLDDPPPRPAPVRTYRPLPVPIDLFCGADQPLSGSDFDARRPWRIQILPDDDNPEPPAKRRKKSNGCGVKVHKSATPAGRRWMGASDDAEAVVIPLEDQYIPKGMHSVATKRDSCGCIRTPVGCAICGNALGASHTICTRHQHAAAPSIIYKFHPSAVSPPLPATAAAAATPPAASVPTQDEDGYEIISATEIWPVFRASGLRIRSDDDGSPASTTPSGADPLGNASAATTRVNRVGRISHRRSRALVFQNSPPAARAGSPTPANDDDEEEARPEDVVAGAAALEAAMGSIFASFRSNVRASLFAPPASNEEGDADADSQSADAGRDEVEED</sequence>
<feature type="region of interest" description="Disordered" evidence="1">
    <location>
        <begin position="55"/>
        <end position="79"/>
    </location>
</feature>
<dbReference type="AlphaFoldDB" id="A0AAD7K1M7"/>
<feature type="region of interest" description="Disordered" evidence="1">
    <location>
        <begin position="213"/>
        <end position="283"/>
    </location>
</feature>
<evidence type="ECO:0000313" key="3">
    <source>
        <dbReference type="Proteomes" id="UP001215598"/>
    </source>
</evidence>
<keyword evidence="3" id="KW-1185">Reference proteome</keyword>
<name>A0AAD7K1M7_9AGAR</name>
<comment type="caution">
    <text evidence="2">The sequence shown here is derived from an EMBL/GenBank/DDBJ whole genome shotgun (WGS) entry which is preliminary data.</text>
</comment>
<reference evidence="2" key="1">
    <citation type="submission" date="2023-03" db="EMBL/GenBank/DDBJ databases">
        <title>Massive genome expansion in bonnet fungi (Mycena s.s.) driven by repeated elements and novel gene families across ecological guilds.</title>
        <authorList>
            <consortium name="Lawrence Berkeley National Laboratory"/>
            <person name="Harder C.B."/>
            <person name="Miyauchi S."/>
            <person name="Viragh M."/>
            <person name="Kuo A."/>
            <person name="Thoen E."/>
            <person name="Andreopoulos B."/>
            <person name="Lu D."/>
            <person name="Skrede I."/>
            <person name="Drula E."/>
            <person name="Henrissat B."/>
            <person name="Morin E."/>
            <person name="Kohler A."/>
            <person name="Barry K."/>
            <person name="LaButti K."/>
            <person name="Morin E."/>
            <person name="Salamov A."/>
            <person name="Lipzen A."/>
            <person name="Mereny Z."/>
            <person name="Hegedus B."/>
            <person name="Baldrian P."/>
            <person name="Stursova M."/>
            <person name="Weitz H."/>
            <person name="Taylor A."/>
            <person name="Grigoriev I.V."/>
            <person name="Nagy L.G."/>
            <person name="Martin F."/>
            <person name="Kauserud H."/>
        </authorList>
    </citation>
    <scope>NUCLEOTIDE SEQUENCE</scope>
    <source>
        <strain evidence="2">CBHHK182m</strain>
    </source>
</reference>
<proteinExistence type="predicted"/>